<evidence type="ECO:0000313" key="2">
    <source>
        <dbReference type="EMBL" id="ANU74971.1"/>
    </source>
</evidence>
<organism evidence="2 3">
    <name type="scientific">Blautia pseudococcoides</name>
    <dbReference type="NCBI Taxonomy" id="1796616"/>
    <lineage>
        <taxon>Bacteria</taxon>
        <taxon>Bacillati</taxon>
        <taxon>Bacillota</taxon>
        <taxon>Clostridia</taxon>
        <taxon>Lachnospirales</taxon>
        <taxon>Lachnospiraceae</taxon>
        <taxon>Blautia</taxon>
    </lineage>
</organism>
<dbReference type="EMBL" id="CP015405">
    <property type="protein sequence ID" value="ANU74971.1"/>
    <property type="molecule type" value="Genomic_DNA"/>
</dbReference>
<feature type="transmembrane region" description="Helical" evidence="1">
    <location>
        <begin position="7"/>
        <end position="26"/>
    </location>
</feature>
<evidence type="ECO:0008006" key="4">
    <source>
        <dbReference type="Google" id="ProtNLM"/>
    </source>
</evidence>
<dbReference type="OrthoDB" id="1971336at2"/>
<protein>
    <recommendedName>
        <fullName evidence="4">Stage II sporulation protein M</fullName>
    </recommendedName>
</protein>
<evidence type="ECO:0000256" key="1">
    <source>
        <dbReference type="SAM" id="Phobius"/>
    </source>
</evidence>
<dbReference type="Proteomes" id="UP000092574">
    <property type="component" value="Chromosome"/>
</dbReference>
<dbReference type="InterPro" id="IPR002798">
    <property type="entry name" value="SpoIIM-like"/>
</dbReference>
<feature type="transmembrane region" description="Helical" evidence="1">
    <location>
        <begin position="154"/>
        <end position="172"/>
    </location>
</feature>
<name>A0A1C7I5T9_9FIRM</name>
<dbReference type="Pfam" id="PF01944">
    <property type="entry name" value="SpoIIM"/>
    <property type="match status" value="1"/>
</dbReference>
<dbReference type="STRING" id="1796616.A4V09_03865"/>
<keyword evidence="1" id="KW-0472">Membrane</keyword>
<reference evidence="2" key="1">
    <citation type="submission" date="2017-04" db="EMBL/GenBank/DDBJ databases">
        <title>Complete Genome Sequences of Twelve Strains of a Stable Defined Moderately Diverse Mouse Microbiota 2 (sDMDMm2).</title>
        <authorList>
            <person name="Uchimura Y."/>
            <person name="Wyss M."/>
            <person name="Brugiroux S."/>
            <person name="Limenitakis J.P."/>
            <person name="Stecher B."/>
            <person name="McCoy K.D."/>
            <person name="Macpherson A.J."/>
        </authorList>
    </citation>
    <scope>NUCLEOTIDE SEQUENCE</scope>
    <source>
        <strain evidence="2">YL58</strain>
    </source>
</reference>
<dbReference type="RefSeq" id="WP_065541192.1">
    <property type="nucleotide sequence ID" value="NZ_CP015405.2"/>
</dbReference>
<feature type="transmembrane region" description="Helical" evidence="1">
    <location>
        <begin position="66"/>
        <end position="89"/>
    </location>
</feature>
<keyword evidence="1" id="KW-0812">Transmembrane</keyword>
<sequence>MKKYLNVFFLLYLGGFVVGVLCSNFLRNYAGYQTSLLGVYMADRAAGSISGSGIFLRLFERRGVWFLLYMISGVTPFGIPLVLGGLLWLGFLGGNLMTVFLMEYGIRGIGAALACFFPQGIFYVPSVLLFFFFIVQMSQKYWGKGIRVRADYRAYLFFMTGIGILFLLALFMESYVNQNVLSFVIERFL</sequence>
<dbReference type="AlphaFoldDB" id="A0A1C7I5T9"/>
<feature type="transmembrane region" description="Helical" evidence="1">
    <location>
        <begin position="109"/>
        <end position="134"/>
    </location>
</feature>
<keyword evidence="1" id="KW-1133">Transmembrane helix</keyword>
<gene>
    <name evidence="2" type="ORF">A4V09_03865</name>
</gene>
<accession>A0A1C7I5T9</accession>
<dbReference type="KEGG" id="byl:A4V09_03865"/>
<proteinExistence type="predicted"/>
<evidence type="ECO:0000313" key="3">
    <source>
        <dbReference type="Proteomes" id="UP000092574"/>
    </source>
</evidence>
<feature type="transmembrane region" description="Helical" evidence="1">
    <location>
        <begin position="38"/>
        <end position="59"/>
    </location>
</feature>
<keyword evidence="3" id="KW-1185">Reference proteome</keyword>